<dbReference type="EMBL" id="JAJVCZ030000003">
    <property type="protein sequence ID" value="KAL0261886.1"/>
    <property type="molecule type" value="Genomic_DNA"/>
</dbReference>
<evidence type="ECO:0000313" key="2">
    <source>
        <dbReference type="Proteomes" id="UP001430584"/>
    </source>
</evidence>
<dbReference type="RefSeq" id="XP_066634915.1">
    <property type="nucleotide sequence ID" value="XM_066774796.1"/>
</dbReference>
<gene>
    <name evidence="1" type="ORF">SLS55_003319</name>
</gene>
<evidence type="ECO:0000313" key="1">
    <source>
        <dbReference type="EMBL" id="KAL0261886.1"/>
    </source>
</evidence>
<sequence length="175" mass="18466">MELPVTKQPTPSTSPGAPVSINMNSFIPLTMAASNGATADACSCKKATDASDTQAGGHIAQAKAGTGDTVHSIHMATQTTGNSGSNHSATQTHGRISDMMFRFHPSASATIEPAANNDHVGSAVMPGLWTKPATVESLAVQLEEEKRKRHEAERMVRELWAKLVENKGSETDDNV</sequence>
<proteinExistence type="predicted"/>
<dbReference type="Proteomes" id="UP001430584">
    <property type="component" value="Unassembled WGS sequence"/>
</dbReference>
<dbReference type="GeneID" id="92007404"/>
<comment type="caution">
    <text evidence="1">The sequence shown here is derived from an EMBL/GenBank/DDBJ whole genome shotgun (WGS) entry which is preliminary data.</text>
</comment>
<keyword evidence="2" id="KW-1185">Reference proteome</keyword>
<reference evidence="1 2" key="1">
    <citation type="submission" date="2024-02" db="EMBL/GenBank/DDBJ databases">
        <title>De novo assembly and annotation of 12 fungi associated with fruit tree decline syndrome in Ontario, Canada.</title>
        <authorList>
            <person name="Sulman M."/>
            <person name="Ellouze W."/>
            <person name="Ilyukhin E."/>
        </authorList>
    </citation>
    <scope>NUCLEOTIDE SEQUENCE [LARGE SCALE GENOMIC DNA]</scope>
    <source>
        <strain evidence="1 2">FDS-637</strain>
    </source>
</reference>
<organism evidence="1 2">
    <name type="scientific">Diplodia seriata</name>
    <dbReference type="NCBI Taxonomy" id="420778"/>
    <lineage>
        <taxon>Eukaryota</taxon>
        <taxon>Fungi</taxon>
        <taxon>Dikarya</taxon>
        <taxon>Ascomycota</taxon>
        <taxon>Pezizomycotina</taxon>
        <taxon>Dothideomycetes</taxon>
        <taxon>Dothideomycetes incertae sedis</taxon>
        <taxon>Botryosphaeriales</taxon>
        <taxon>Botryosphaeriaceae</taxon>
        <taxon>Diplodia</taxon>
    </lineage>
</organism>
<protein>
    <submittedName>
        <fullName evidence="1">Uncharacterized protein</fullName>
    </submittedName>
</protein>
<name>A0ABR3CNP6_9PEZI</name>
<accession>A0ABR3CNP6</accession>